<evidence type="ECO:0000313" key="1">
    <source>
        <dbReference type="EMBL" id="KKM76243.1"/>
    </source>
</evidence>
<proteinExistence type="predicted"/>
<organism evidence="1">
    <name type="scientific">marine sediment metagenome</name>
    <dbReference type="NCBI Taxonomy" id="412755"/>
    <lineage>
        <taxon>unclassified sequences</taxon>
        <taxon>metagenomes</taxon>
        <taxon>ecological metagenomes</taxon>
    </lineage>
</organism>
<dbReference type="EMBL" id="LAZR01008842">
    <property type="protein sequence ID" value="KKM76243.1"/>
    <property type="molecule type" value="Genomic_DNA"/>
</dbReference>
<gene>
    <name evidence="1" type="ORF">LCGC14_1382210</name>
</gene>
<reference evidence="1" key="1">
    <citation type="journal article" date="2015" name="Nature">
        <title>Complex archaea that bridge the gap between prokaryotes and eukaryotes.</title>
        <authorList>
            <person name="Spang A."/>
            <person name="Saw J.H."/>
            <person name="Jorgensen S.L."/>
            <person name="Zaremba-Niedzwiedzka K."/>
            <person name="Martijn J."/>
            <person name="Lind A.E."/>
            <person name="van Eijk R."/>
            <person name="Schleper C."/>
            <person name="Guy L."/>
            <person name="Ettema T.J."/>
        </authorList>
    </citation>
    <scope>NUCLEOTIDE SEQUENCE</scope>
</reference>
<feature type="non-terminal residue" evidence="1">
    <location>
        <position position="1"/>
    </location>
</feature>
<dbReference type="AlphaFoldDB" id="A0A0F9K2L8"/>
<comment type="caution">
    <text evidence="1">The sequence shown here is derived from an EMBL/GenBank/DDBJ whole genome shotgun (WGS) entry which is preliminary data.</text>
</comment>
<accession>A0A0F9K2L8</accession>
<name>A0A0F9K2L8_9ZZZZ</name>
<protein>
    <submittedName>
        <fullName evidence="1">Uncharacterized protein</fullName>
    </submittedName>
</protein>
<sequence>IEVIESINSIGYAYGADYKVAILQSLKEKT</sequence>